<evidence type="ECO:0000313" key="3">
    <source>
        <dbReference type="EMBL" id="AJI24342.1"/>
    </source>
</evidence>
<sequence length="221" mass="25375">MKCIGRYIVIGIAAMSLAGCAEGSSPELEVYNGLEKVVAQEKQFADQQKPLADLEQQENAIYDQIIELGIKDKKKIKNKAQKAQQLLDERESKLQKEEKSISASQKQFEATEPKIQKLEDGKAKEEALELSSLMKKRYKAYQSLHDAYLHSIELDRQLYKLFEKDNVKLENLETQIASINATYKEVEKKKEAFNTLTADYNKAKEDFYNKTKLKVKNSEDK</sequence>
<dbReference type="Pfam" id="PF10368">
    <property type="entry name" value="YkyA"/>
    <property type="match status" value="1"/>
</dbReference>
<keyword evidence="2" id="KW-0732">Signal</keyword>
<dbReference type="SUPFAM" id="SSF140423">
    <property type="entry name" value="MW0975(SA0943)-like"/>
    <property type="match status" value="1"/>
</dbReference>
<dbReference type="HOGENOM" id="CLU_106647_0_0_9"/>
<feature type="coiled-coil region" evidence="1">
    <location>
        <begin position="169"/>
        <end position="206"/>
    </location>
</feature>
<accession>A0A0B6AT70</accession>
<reference evidence="3 4" key="1">
    <citation type="journal article" date="2015" name="Genome Announc.">
        <title>Complete genome sequences for 35 biothreat assay-relevant bacillus species.</title>
        <authorList>
            <person name="Johnson S.L."/>
            <person name="Daligault H.E."/>
            <person name="Davenport K.W."/>
            <person name="Jaissle J."/>
            <person name="Frey K.G."/>
            <person name="Ladner J.T."/>
            <person name="Broomall S.M."/>
            <person name="Bishop-Lilly K.A."/>
            <person name="Bruce D.C."/>
            <person name="Gibbons H.S."/>
            <person name="Coyne S.R."/>
            <person name="Lo C.C."/>
            <person name="Meincke L."/>
            <person name="Munk A.C."/>
            <person name="Koroleva G.I."/>
            <person name="Rosenzweig C.N."/>
            <person name="Palacios G.F."/>
            <person name="Redden C.L."/>
            <person name="Minogue T.D."/>
            <person name="Chain P.S."/>
        </authorList>
    </citation>
    <scope>NUCLEOTIDE SEQUENCE [LARGE SCALE GENOMIC DNA]</scope>
    <source>
        <strain evidence="4">ATCC 14581 / DSM 32 / JCM 2506 / NBRC 15308 / NCIMB 9376 / NCTC 10342 / NRRL B-14308 / VKM B-512</strain>
    </source>
</reference>
<dbReference type="AlphaFoldDB" id="A0A0B6AT70"/>
<evidence type="ECO:0000256" key="2">
    <source>
        <dbReference type="SAM" id="SignalP"/>
    </source>
</evidence>
<dbReference type="PROSITE" id="PS51257">
    <property type="entry name" value="PROKAR_LIPOPROTEIN"/>
    <property type="match status" value="1"/>
</dbReference>
<dbReference type="GeneID" id="93641694"/>
<protein>
    <submittedName>
        <fullName evidence="3">Cell-wall binding lipofamily protein</fullName>
    </submittedName>
</protein>
<feature type="chain" id="PRO_5039353484" evidence="2">
    <location>
        <begin position="22"/>
        <end position="221"/>
    </location>
</feature>
<feature type="signal peptide" evidence="2">
    <location>
        <begin position="1"/>
        <end position="21"/>
    </location>
</feature>
<keyword evidence="1" id="KW-0175">Coiled coil</keyword>
<dbReference type="EMBL" id="CP009920">
    <property type="protein sequence ID" value="AJI24342.1"/>
    <property type="molecule type" value="Genomic_DNA"/>
</dbReference>
<dbReference type="KEGG" id="bmeg:BG04_3639"/>
<dbReference type="InterPro" id="IPR036785">
    <property type="entry name" value="YkyA-like_sf"/>
</dbReference>
<proteinExistence type="predicted"/>
<feature type="coiled-coil region" evidence="1">
    <location>
        <begin position="73"/>
        <end position="107"/>
    </location>
</feature>
<evidence type="ECO:0000313" key="4">
    <source>
        <dbReference type="Proteomes" id="UP000031829"/>
    </source>
</evidence>
<dbReference type="Proteomes" id="UP000031829">
    <property type="component" value="Chromosome"/>
</dbReference>
<gene>
    <name evidence="3" type="ORF">BG04_3639</name>
</gene>
<organism evidence="3 4">
    <name type="scientific">Priestia megaterium (strain ATCC 14581 / DSM 32 / CCUG 1817 / JCM 2506 / NBRC 15308 / NCIMB 9376 / NCTC 10342 / NRRL B-14308 / VKM B-512 / Ford 19)</name>
    <name type="common">Bacillus megaterium</name>
    <dbReference type="NCBI Taxonomy" id="1348623"/>
    <lineage>
        <taxon>Bacteria</taxon>
        <taxon>Bacillati</taxon>
        <taxon>Bacillota</taxon>
        <taxon>Bacilli</taxon>
        <taxon>Bacillales</taxon>
        <taxon>Bacillaceae</taxon>
        <taxon>Priestia</taxon>
    </lineage>
</organism>
<name>A0A0B6AT70_PRIM2</name>
<dbReference type="Gene3D" id="1.20.120.570">
    <property type="entry name" value="YkyA-like"/>
    <property type="match status" value="1"/>
</dbReference>
<evidence type="ECO:0000256" key="1">
    <source>
        <dbReference type="SAM" id="Coils"/>
    </source>
</evidence>
<dbReference type="InterPro" id="IPR019454">
    <property type="entry name" value="Lipoprot_YkyA-like"/>
</dbReference>
<dbReference type="RefSeq" id="WP_034653474.1">
    <property type="nucleotide sequence ID" value="NZ_BCVB01000003.1"/>
</dbReference>